<keyword evidence="5" id="KW-1185">Reference proteome</keyword>
<feature type="compositionally biased region" description="Polar residues" evidence="1">
    <location>
        <begin position="884"/>
        <end position="899"/>
    </location>
</feature>
<dbReference type="STRING" id="1296120.A0A1B9GME0"/>
<protein>
    <recommendedName>
        <fullName evidence="3">FHA domain-containing protein</fullName>
    </recommendedName>
</protein>
<dbReference type="OrthoDB" id="4096268at2759"/>
<dbReference type="Gene3D" id="2.60.200.20">
    <property type="match status" value="1"/>
</dbReference>
<evidence type="ECO:0000256" key="1">
    <source>
        <dbReference type="SAM" id="MobiDB-lite"/>
    </source>
</evidence>
<dbReference type="InterPro" id="IPR008984">
    <property type="entry name" value="SMAD_FHA_dom_sf"/>
</dbReference>
<feature type="compositionally biased region" description="Basic and acidic residues" evidence="1">
    <location>
        <begin position="430"/>
        <end position="450"/>
    </location>
</feature>
<feature type="compositionally biased region" description="Polar residues" evidence="1">
    <location>
        <begin position="451"/>
        <end position="462"/>
    </location>
</feature>
<gene>
    <name evidence="4" type="ORF">I316_06090</name>
</gene>
<dbReference type="Pfam" id="PF00498">
    <property type="entry name" value="FHA"/>
    <property type="match status" value="1"/>
</dbReference>
<proteinExistence type="predicted"/>
<keyword evidence="2" id="KW-0812">Transmembrane</keyword>
<feature type="compositionally biased region" description="Polar residues" evidence="1">
    <location>
        <begin position="814"/>
        <end position="827"/>
    </location>
</feature>
<feature type="compositionally biased region" description="Polar residues" evidence="1">
    <location>
        <begin position="788"/>
        <end position="801"/>
    </location>
</feature>
<evidence type="ECO:0000313" key="4">
    <source>
        <dbReference type="EMBL" id="OCF32176.1"/>
    </source>
</evidence>
<feature type="region of interest" description="Disordered" evidence="1">
    <location>
        <begin position="206"/>
        <end position="267"/>
    </location>
</feature>
<dbReference type="InterPro" id="IPR000253">
    <property type="entry name" value="FHA_dom"/>
</dbReference>
<feature type="compositionally biased region" description="Polar residues" evidence="1">
    <location>
        <begin position="490"/>
        <end position="500"/>
    </location>
</feature>
<sequence length="1085" mass="116946">MDDLKPSIANDWFIRLEPITSTASPISFNLAQLLITNEPKSSKMLIAGGGLVGRKSSSTPPKLGQGEVDSPIVSRAHVQLLITPNGHVYVIDLGSMHGTSIIPSGKLHSPSSPIPCFQRQPIQLLEGDILVFGKRVVSGEIPYDPIEYEVRFRHPKLGAGSRSEGERKELGKLSTEKAFGKFASLKDEARLTRVLQDASESINRVSVVKNEGRDSDNDEPGLVTPPSPKQAIDHAGHNATVGTADSTAHHKHDQTEPMSGSKKTNTYGVPQSFIYDSEEDDIDSQVASEYHERDAEVQEGAFTDHEDEDDNGPPETMGIGESDMLNRPLPAAPSQGPHQSGSYQSISAEGAAMIDLSARETPTLSPPIAGVSVLKSQSLLPCPALFPGQSPPPELFSPRSPRPLDLEPFSSGIGSWFTYSSDAEDDDDHHEDGDSSDITRPHQLHLRDAEISQTPENGSLPSAQVEAYSVSSFSSFSARSGDKEGCPDPQQHQTDQTASQELDLQRDPLRLQQNLDAREQADDMIEPARPALNQYHASSVSSRFGQLPEQSPIGKLATKVYIEAVQEQKFGSDEQDYEGSSDYSNSVSSSSSFSQSVYDDDRSASGDYTEVPSDPPLSECGGSQYNGYQDASSAGHYNADEYEDQRSDDRVSAVYSDYDDDGEMDNIHHADDDGNSEASVSDDDAANSSEEEDGFGERHQLEEDGEDMDPDKELAEEEDSADDDDDMSEENDMEEDEDDEHEESDLSENTDVDEDAEADKGEQNSCASPLAEPNTAEDIPKLKIEKPASTSQVAAAQTLDSGEQEREQEQGLGNSSVDQGELTQSSIRDYCETKVESAQIGTPSSGDKEVNLPDQVVIKQEKVGTDVPEPEDDRQDASDASEYSAEQDSGKDSSSTGMQEVQLGPSDSHPQPAESLCVVANSHDVADKRLDGSEAIDRSTASFDRDQSGSTDTQSSKALDGIIGTDDIVDASIPNTKVRPRTPSVRCDSSEPESDGPVTPPSSRKRPLPDDFAVIDQEGKVELLAAYPSSSPTSLTSTIPDMGRPERPLKRAKRIGSAFGLLAIGAALGSASTIVGLMQLGERQS</sequence>
<evidence type="ECO:0000256" key="2">
    <source>
        <dbReference type="SAM" id="Phobius"/>
    </source>
</evidence>
<dbReference type="EMBL" id="KI669510">
    <property type="protein sequence ID" value="OCF32176.1"/>
    <property type="molecule type" value="Genomic_DNA"/>
</dbReference>
<keyword evidence="2" id="KW-0472">Membrane</keyword>
<feature type="compositionally biased region" description="Polar residues" evidence="1">
    <location>
        <begin position="621"/>
        <end position="632"/>
    </location>
</feature>
<reference evidence="5" key="2">
    <citation type="submission" date="2013-12" db="EMBL/GenBank/DDBJ databases">
        <title>Evolution of pathogenesis and genome organization in the Tremellales.</title>
        <authorList>
            <person name="Cuomo C."/>
            <person name="Litvintseva A."/>
            <person name="Heitman J."/>
            <person name="Chen Y."/>
            <person name="Sun S."/>
            <person name="Springer D."/>
            <person name="Dromer F."/>
            <person name="Young S."/>
            <person name="Zeng Q."/>
            <person name="Chapman S."/>
            <person name="Gujja S."/>
            <person name="Saif S."/>
            <person name="Birren B."/>
        </authorList>
    </citation>
    <scope>NUCLEOTIDE SEQUENCE [LARGE SCALE GENOMIC DNA]</scope>
    <source>
        <strain evidence="5">BCC8398</strain>
    </source>
</reference>
<feature type="region of interest" description="Disordered" evidence="1">
    <location>
        <begin position="570"/>
        <end position="1009"/>
    </location>
</feature>
<feature type="region of interest" description="Disordered" evidence="1">
    <location>
        <begin position="288"/>
        <end position="343"/>
    </location>
</feature>
<feature type="region of interest" description="Disordered" evidence="1">
    <location>
        <begin position="384"/>
        <end position="549"/>
    </location>
</feature>
<reference evidence="4 5" key="1">
    <citation type="submission" date="2013-07" db="EMBL/GenBank/DDBJ databases">
        <title>The Genome Sequence of Cryptococcus heveanensis BCC8398.</title>
        <authorList>
            <consortium name="The Broad Institute Genome Sequencing Platform"/>
            <person name="Cuomo C."/>
            <person name="Litvintseva A."/>
            <person name="Chen Y."/>
            <person name="Heitman J."/>
            <person name="Sun S."/>
            <person name="Springer D."/>
            <person name="Dromer F."/>
            <person name="Young S.K."/>
            <person name="Zeng Q."/>
            <person name="Gargeya S."/>
            <person name="Fitzgerald M."/>
            <person name="Abouelleil A."/>
            <person name="Alvarado L."/>
            <person name="Berlin A.M."/>
            <person name="Chapman S.B."/>
            <person name="Dewar J."/>
            <person name="Goldberg J."/>
            <person name="Griggs A."/>
            <person name="Gujja S."/>
            <person name="Hansen M."/>
            <person name="Howarth C."/>
            <person name="Imamovic A."/>
            <person name="Larimer J."/>
            <person name="McCowan C."/>
            <person name="Murphy C."/>
            <person name="Pearson M."/>
            <person name="Priest M."/>
            <person name="Roberts A."/>
            <person name="Saif S."/>
            <person name="Shea T."/>
            <person name="Sykes S."/>
            <person name="Wortman J."/>
            <person name="Nusbaum C."/>
            <person name="Birren B."/>
        </authorList>
    </citation>
    <scope>NUCLEOTIDE SEQUENCE [LARGE SCALE GENOMIC DNA]</scope>
    <source>
        <strain evidence="4 5">BCC8398</strain>
    </source>
</reference>
<dbReference type="Proteomes" id="UP000092666">
    <property type="component" value="Unassembled WGS sequence"/>
</dbReference>
<evidence type="ECO:0000313" key="5">
    <source>
        <dbReference type="Proteomes" id="UP000092666"/>
    </source>
</evidence>
<feature type="compositionally biased region" description="Basic and acidic residues" evidence="1">
    <location>
        <begin position="924"/>
        <end position="947"/>
    </location>
</feature>
<feature type="compositionally biased region" description="Polar residues" evidence="1">
    <location>
        <begin position="256"/>
        <end position="267"/>
    </location>
</feature>
<feature type="compositionally biased region" description="Low complexity" evidence="1">
    <location>
        <begin position="580"/>
        <end position="597"/>
    </location>
</feature>
<feature type="compositionally biased region" description="Acidic residues" evidence="1">
    <location>
        <begin position="703"/>
        <end position="757"/>
    </location>
</feature>
<keyword evidence="2" id="KW-1133">Transmembrane helix</keyword>
<feature type="domain" description="FHA" evidence="3">
    <location>
        <begin position="50"/>
        <end position="101"/>
    </location>
</feature>
<dbReference type="CDD" id="cd00060">
    <property type="entry name" value="FHA"/>
    <property type="match status" value="1"/>
</dbReference>
<feature type="compositionally biased region" description="Polar residues" evidence="1">
    <location>
        <begin position="535"/>
        <end position="544"/>
    </location>
</feature>
<feature type="compositionally biased region" description="Acidic residues" evidence="1">
    <location>
        <begin position="680"/>
        <end position="694"/>
    </location>
</feature>
<dbReference type="SUPFAM" id="SSF49879">
    <property type="entry name" value="SMAD/FHA domain"/>
    <property type="match status" value="1"/>
</dbReference>
<organism evidence="4 5">
    <name type="scientific">Kwoniella heveanensis BCC8398</name>
    <dbReference type="NCBI Taxonomy" id="1296120"/>
    <lineage>
        <taxon>Eukaryota</taxon>
        <taxon>Fungi</taxon>
        <taxon>Dikarya</taxon>
        <taxon>Basidiomycota</taxon>
        <taxon>Agaricomycotina</taxon>
        <taxon>Tremellomycetes</taxon>
        <taxon>Tremellales</taxon>
        <taxon>Cryptococcaceae</taxon>
        <taxon>Kwoniella</taxon>
    </lineage>
</organism>
<feature type="compositionally biased region" description="Polar residues" evidence="1">
    <location>
        <begin position="948"/>
        <end position="957"/>
    </location>
</feature>
<feature type="transmembrane region" description="Helical" evidence="2">
    <location>
        <begin position="1055"/>
        <end position="1078"/>
    </location>
</feature>
<name>A0A1B9GME0_9TREE</name>
<accession>A0A1B9GME0</accession>
<dbReference type="PROSITE" id="PS50006">
    <property type="entry name" value="FHA_DOMAIN"/>
    <property type="match status" value="1"/>
</dbReference>
<evidence type="ECO:0000259" key="3">
    <source>
        <dbReference type="PROSITE" id="PS50006"/>
    </source>
</evidence>
<dbReference type="AlphaFoldDB" id="A0A1B9GME0"/>